<dbReference type="Gene3D" id="3.20.20.10">
    <property type="entry name" value="Alanine racemase"/>
    <property type="match status" value="1"/>
</dbReference>
<comment type="caution">
    <text evidence="6">The sequence shown here is derived from an EMBL/GenBank/DDBJ whole genome shotgun (WGS) entry which is preliminary data.</text>
</comment>
<comment type="function">
    <text evidence="4">Catalyzes the interconversion of L-alanine and D-alanine. May also act on other amino acids.</text>
</comment>
<dbReference type="InterPro" id="IPR029066">
    <property type="entry name" value="PLP-binding_barrel"/>
</dbReference>
<dbReference type="PRINTS" id="PR00992">
    <property type="entry name" value="ALARACEMASE"/>
</dbReference>
<dbReference type="Pfam" id="PF01168">
    <property type="entry name" value="Ala_racemase_N"/>
    <property type="match status" value="1"/>
</dbReference>
<accession>A0ABQ5NEW7</accession>
<dbReference type="Gene3D" id="2.40.37.10">
    <property type="entry name" value="Lyase, Ornithine Decarboxylase, Chain A, domain 1"/>
    <property type="match status" value="1"/>
</dbReference>
<dbReference type="InterPro" id="IPR020622">
    <property type="entry name" value="Ala_racemase_pyridoxalP-BS"/>
</dbReference>
<dbReference type="EC" id="5.1.1.1" evidence="4"/>
<evidence type="ECO:0000313" key="6">
    <source>
        <dbReference type="EMBL" id="GLC84182.1"/>
    </source>
</evidence>
<comment type="similarity">
    <text evidence="4">Belongs to the alanine racemase family.</text>
</comment>
<dbReference type="PANTHER" id="PTHR30511:SF0">
    <property type="entry name" value="ALANINE RACEMASE, CATABOLIC-RELATED"/>
    <property type="match status" value="1"/>
</dbReference>
<dbReference type="SMART" id="SM01005">
    <property type="entry name" value="Ala_racemase_C"/>
    <property type="match status" value="1"/>
</dbReference>
<comment type="pathway">
    <text evidence="4">Amino-acid biosynthesis; D-alanine biosynthesis; D-alanine from L-alanine: step 1/1.</text>
</comment>
<dbReference type="InterPro" id="IPR000821">
    <property type="entry name" value="Ala_racemase"/>
</dbReference>
<dbReference type="PROSITE" id="PS00395">
    <property type="entry name" value="ALANINE_RACEMASE"/>
    <property type="match status" value="1"/>
</dbReference>
<evidence type="ECO:0000256" key="3">
    <source>
        <dbReference type="ARBA" id="ARBA00023235"/>
    </source>
</evidence>
<dbReference type="PANTHER" id="PTHR30511">
    <property type="entry name" value="ALANINE RACEMASE"/>
    <property type="match status" value="1"/>
</dbReference>
<feature type="modified residue" description="N6-(pyridoxal phosphate)lysine" evidence="4">
    <location>
        <position position="48"/>
    </location>
</feature>
<comment type="catalytic activity">
    <reaction evidence="4">
        <text>L-alanine = D-alanine</text>
        <dbReference type="Rhea" id="RHEA:20249"/>
        <dbReference type="ChEBI" id="CHEBI:57416"/>
        <dbReference type="ChEBI" id="CHEBI:57972"/>
        <dbReference type="EC" id="5.1.1.1"/>
    </reaction>
</comment>
<dbReference type="SUPFAM" id="SSF50621">
    <property type="entry name" value="Alanine racemase C-terminal domain-like"/>
    <property type="match status" value="1"/>
</dbReference>
<evidence type="ECO:0000256" key="4">
    <source>
        <dbReference type="HAMAP-Rule" id="MF_01201"/>
    </source>
</evidence>
<feature type="binding site" evidence="4">
    <location>
        <position position="327"/>
    </location>
    <ligand>
        <name>substrate</name>
    </ligand>
</feature>
<feature type="domain" description="Alanine racemase C-terminal" evidence="5">
    <location>
        <begin position="258"/>
        <end position="384"/>
    </location>
</feature>
<comment type="cofactor">
    <cofactor evidence="1 4">
        <name>pyridoxal 5'-phosphate</name>
        <dbReference type="ChEBI" id="CHEBI:597326"/>
    </cofactor>
</comment>
<feature type="active site" description="Proton acceptor; specific for D-alanine" evidence="4">
    <location>
        <position position="48"/>
    </location>
</feature>
<name>A0ABQ5NEW7_9MICO</name>
<dbReference type="InterPro" id="IPR009006">
    <property type="entry name" value="Ala_racemase/Decarboxylase_C"/>
</dbReference>
<dbReference type="InterPro" id="IPR011079">
    <property type="entry name" value="Ala_racemase_C"/>
</dbReference>
<keyword evidence="3 4" id="KW-0413">Isomerase</keyword>
<dbReference type="Pfam" id="PF00842">
    <property type="entry name" value="Ala_racemase_C"/>
    <property type="match status" value="1"/>
</dbReference>
<evidence type="ECO:0000259" key="5">
    <source>
        <dbReference type="SMART" id="SM01005"/>
    </source>
</evidence>
<dbReference type="EMBL" id="BRZC01000003">
    <property type="protein sequence ID" value="GLC84182.1"/>
    <property type="molecule type" value="Genomic_DNA"/>
</dbReference>
<keyword evidence="7" id="KW-1185">Reference proteome</keyword>
<organism evidence="6 7">
    <name type="scientific">Microbacterium arabinogalactanolyticum</name>
    <dbReference type="NCBI Taxonomy" id="69365"/>
    <lineage>
        <taxon>Bacteria</taxon>
        <taxon>Bacillati</taxon>
        <taxon>Actinomycetota</taxon>
        <taxon>Actinomycetes</taxon>
        <taxon>Micrococcales</taxon>
        <taxon>Microbacteriaceae</taxon>
        <taxon>Microbacterium</taxon>
    </lineage>
</organism>
<dbReference type="SUPFAM" id="SSF51419">
    <property type="entry name" value="PLP-binding barrel"/>
    <property type="match status" value="1"/>
</dbReference>
<dbReference type="CDD" id="cd00430">
    <property type="entry name" value="PLPDE_III_AR"/>
    <property type="match status" value="1"/>
</dbReference>
<dbReference type="Proteomes" id="UP001165068">
    <property type="component" value="Unassembled WGS sequence"/>
</dbReference>
<reference evidence="6" key="1">
    <citation type="submission" date="2022-08" db="EMBL/GenBank/DDBJ databases">
        <title>Draft genome sequence of Microbacterium arabinogalactanolyticum JCM 9171.</title>
        <authorList>
            <person name="Fujita K."/>
            <person name="Ishiwata A."/>
            <person name="Fushinobu S."/>
        </authorList>
    </citation>
    <scope>NUCLEOTIDE SEQUENCE</scope>
    <source>
        <strain evidence="6">JCM 9171</strain>
    </source>
</reference>
<evidence type="ECO:0000256" key="1">
    <source>
        <dbReference type="ARBA" id="ARBA00001933"/>
    </source>
</evidence>
<dbReference type="InterPro" id="IPR001608">
    <property type="entry name" value="Ala_racemase_N"/>
</dbReference>
<sequence length="384" mass="39840">MSMLIEEGRTEAMAAARFAGPTLQLIRGAVAENLRRMRTGGPVMAVVKADGYGHGALAVASAAVDAGAEWLGVTDVAEGAVLRGGGIEAPILAWLHPAGIDVVAAVRNRIDVAVGSVDELAELIDDAGVAGLVDEGARVRVHLHLDTGMARGGCPVRDWDRMLQLARRGRDAGLLRIVGVMGHLPQADLADPRANVPWVMRLQHARDTALRAGLAPLIAHLGATSAALSDPSTRFDLVRVGAGLVGIDPSRTVELAPAGRFTAPVVHSAEVDAGTPVGYGGAHVADRRTRISVLGVGYADGIPRELSREACVEIGGRRHRVIGRVSMDQIVVDTGDASFPRGSVATVFGPGGIAPTVQEWGDWAGTIPHTIVTGIGARVARTVA</sequence>
<evidence type="ECO:0000313" key="7">
    <source>
        <dbReference type="Proteomes" id="UP001165068"/>
    </source>
</evidence>
<feature type="active site" description="Proton acceptor; specific for L-alanine" evidence="4">
    <location>
        <position position="279"/>
    </location>
</feature>
<dbReference type="NCBIfam" id="TIGR00492">
    <property type="entry name" value="alr"/>
    <property type="match status" value="1"/>
</dbReference>
<feature type="binding site" evidence="4">
    <location>
        <position position="151"/>
    </location>
    <ligand>
        <name>substrate</name>
    </ligand>
</feature>
<gene>
    <name evidence="6" type="ORF">MIAR_07700</name>
</gene>
<evidence type="ECO:0000256" key="2">
    <source>
        <dbReference type="ARBA" id="ARBA00022898"/>
    </source>
</evidence>
<keyword evidence="2 4" id="KW-0663">Pyridoxal phosphate</keyword>
<protein>
    <recommendedName>
        <fullName evidence="4">Alanine racemase</fullName>
        <ecNumber evidence="4">5.1.1.1</ecNumber>
    </recommendedName>
</protein>
<dbReference type="RefSeq" id="WP_285631593.1">
    <property type="nucleotide sequence ID" value="NZ_BAAAUK010000003.1"/>
</dbReference>
<dbReference type="HAMAP" id="MF_01201">
    <property type="entry name" value="Ala_racemase"/>
    <property type="match status" value="1"/>
</dbReference>
<proteinExistence type="inferred from homology"/>